<gene>
    <name evidence="1" type="primary">PO11_24</name>
    <name evidence="1" type="ORF">g.60107</name>
</gene>
<accession>A0A2S2NPF9</accession>
<organism evidence="1">
    <name type="scientific">Schizaphis graminum</name>
    <name type="common">Green bug aphid</name>
    <dbReference type="NCBI Taxonomy" id="13262"/>
    <lineage>
        <taxon>Eukaryota</taxon>
        <taxon>Metazoa</taxon>
        <taxon>Ecdysozoa</taxon>
        <taxon>Arthropoda</taxon>
        <taxon>Hexapoda</taxon>
        <taxon>Insecta</taxon>
        <taxon>Pterygota</taxon>
        <taxon>Neoptera</taxon>
        <taxon>Paraneoptera</taxon>
        <taxon>Hemiptera</taxon>
        <taxon>Sternorrhyncha</taxon>
        <taxon>Aphidomorpha</taxon>
        <taxon>Aphidoidea</taxon>
        <taxon>Aphididae</taxon>
        <taxon>Aphidini</taxon>
        <taxon>Schizaphis</taxon>
    </lineage>
</organism>
<name>A0A2S2NPF9_SCHGA</name>
<dbReference type="EMBL" id="GGMR01006442">
    <property type="protein sequence ID" value="MBY19061.1"/>
    <property type="molecule type" value="Transcribed_RNA"/>
</dbReference>
<evidence type="ECO:0000313" key="1">
    <source>
        <dbReference type="EMBL" id="MBY19061.1"/>
    </source>
</evidence>
<dbReference type="AlphaFoldDB" id="A0A2S2NPF9"/>
<reference evidence="1" key="1">
    <citation type="submission" date="2018-04" db="EMBL/GenBank/DDBJ databases">
        <title>Transcriptome of Schizaphis graminum biotype I.</title>
        <authorList>
            <person name="Scully E.D."/>
            <person name="Geib S.M."/>
            <person name="Palmer N.A."/>
            <person name="Koch K."/>
            <person name="Bradshaw J."/>
            <person name="Heng-Moss T."/>
            <person name="Sarath G."/>
        </authorList>
    </citation>
    <scope>NUCLEOTIDE SEQUENCE</scope>
</reference>
<protein>
    <submittedName>
        <fullName evidence="1">Retrovirus-related Pol polyprotein from type-1 retrotransposable element R1</fullName>
    </submittedName>
</protein>
<sequence length="300" mass="34042">MTFVDHVRKAGKKALASATALSRVMPNIKGPGQWKRRLLASVVESQLLYAAPVWADTVAASARSVRLLVRPQRAIALRVIRAYRTVSDEAALVLAYMPPANLLAEERARVKARRRQPPAPDVPPTSLEKIKSLERKTTLDIWQRSWAFSRKGQWTRRLIPDVRRWHDKLLPKVPTTYRVTQAMTGHGCFQYYLNRMGRAGSAVCVQCGSAIDTVEHTLLKCAYWEPYRVALADRLGHRLTVEDMSSIILGPSEDEVPEDQPERGEALEFALESLRMLYKFIEEILSIKEEEERARQNGQA</sequence>
<proteinExistence type="predicted"/>